<feature type="region of interest" description="Disordered" evidence="1">
    <location>
        <begin position="1"/>
        <end position="55"/>
    </location>
</feature>
<sequence length="394" mass="39975">MSDRDPGGLPFGRPRNGTNGANGSNGTNGNGYHGGPPHGVPSRPIPFPAGRHGARAEEAEFADEPLDLVAVQADDELINALAAGMTVSAPGHGGYDADDKVVAMLAAWKADVDAEPIPELVDLDTAAAAVGSGSARRPSSRRRHLVPLAGAAALLVFSIAGVSIGAQDADPGSPLFGVTQVLYKDAANSKLAAVEVKQRIEQVNAKLARGDTAGAQQDLQALAPLLEQVRPEEGKTYLAAEQTFLAQKVQETPAGQPTDPRAPLRNGTPRPQAPATEGDKDPVQQEQPGVPPADSSSTAPSSSPNRPTSPSDSRDDPRTQDPGTVDPRIAGVPAPSPSSSTAPSSSTSTAPPPKPEGAADPATPSSSTPPGTTTTSMGSTTPATSTTEPTPPTS</sequence>
<keyword evidence="5" id="KW-1185">Reference proteome</keyword>
<feature type="compositionally biased region" description="Low complexity" evidence="1">
    <location>
        <begin position="292"/>
        <end position="311"/>
    </location>
</feature>
<dbReference type="Pfam" id="PF16751">
    <property type="entry name" value="RsdA_SigD_bd"/>
    <property type="match status" value="1"/>
</dbReference>
<keyword evidence="2" id="KW-1133">Transmembrane helix</keyword>
<dbReference type="Proteomes" id="UP001596119">
    <property type="component" value="Unassembled WGS sequence"/>
</dbReference>
<dbReference type="EMBL" id="JBHSQK010000080">
    <property type="protein sequence ID" value="MFC5951663.1"/>
    <property type="molecule type" value="Genomic_DNA"/>
</dbReference>
<proteinExistence type="predicted"/>
<keyword evidence="2" id="KW-0812">Transmembrane</keyword>
<evidence type="ECO:0000313" key="4">
    <source>
        <dbReference type="EMBL" id="MFC5951663.1"/>
    </source>
</evidence>
<accession>A0ABW1IFQ7</accession>
<evidence type="ECO:0000259" key="3">
    <source>
        <dbReference type="Pfam" id="PF16751"/>
    </source>
</evidence>
<feature type="transmembrane region" description="Helical" evidence="2">
    <location>
        <begin position="145"/>
        <end position="166"/>
    </location>
</feature>
<feature type="compositionally biased region" description="Low complexity" evidence="1">
    <location>
        <begin position="16"/>
        <end position="25"/>
    </location>
</feature>
<organism evidence="4 5">
    <name type="scientific">Pseudonocardia lutea</name>
    <dbReference type="NCBI Taxonomy" id="2172015"/>
    <lineage>
        <taxon>Bacteria</taxon>
        <taxon>Bacillati</taxon>
        <taxon>Actinomycetota</taxon>
        <taxon>Actinomycetes</taxon>
        <taxon>Pseudonocardiales</taxon>
        <taxon>Pseudonocardiaceae</taxon>
        <taxon>Pseudonocardia</taxon>
    </lineage>
</organism>
<dbReference type="RefSeq" id="WP_379569828.1">
    <property type="nucleotide sequence ID" value="NZ_JBHSQK010000080.1"/>
</dbReference>
<dbReference type="Gene3D" id="6.10.250.1300">
    <property type="match status" value="1"/>
</dbReference>
<gene>
    <name evidence="4" type="ORF">ACFQH9_25690</name>
</gene>
<comment type="caution">
    <text evidence="4">The sequence shown here is derived from an EMBL/GenBank/DDBJ whole genome shotgun (WGS) entry which is preliminary data.</text>
</comment>
<dbReference type="InterPro" id="IPR031928">
    <property type="entry name" value="RsdA_SigD-bd"/>
</dbReference>
<reference evidence="5" key="1">
    <citation type="journal article" date="2019" name="Int. J. Syst. Evol. Microbiol.">
        <title>The Global Catalogue of Microorganisms (GCM) 10K type strain sequencing project: providing services to taxonomists for standard genome sequencing and annotation.</title>
        <authorList>
            <consortium name="The Broad Institute Genomics Platform"/>
            <consortium name="The Broad Institute Genome Sequencing Center for Infectious Disease"/>
            <person name="Wu L."/>
            <person name="Ma J."/>
        </authorList>
    </citation>
    <scope>NUCLEOTIDE SEQUENCE [LARGE SCALE GENOMIC DNA]</scope>
    <source>
        <strain evidence="5">CGMCC 4.7397</strain>
    </source>
</reference>
<feature type="compositionally biased region" description="Low complexity" evidence="1">
    <location>
        <begin position="361"/>
        <end position="388"/>
    </location>
</feature>
<feature type="domain" description="Anti-sigma-D factor RsdA sigma factor binding region" evidence="3">
    <location>
        <begin position="67"/>
        <end position="116"/>
    </location>
</feature>
<name>A0ABW1IFQ7_9PSEU</name>
<feature type="compositionally biased region" description="Low complexity" evidence="1">
    <location>
        <begin position="337"/>
        <end position="349"/>
    </location>
</feature>
<feature type="region of interest" description="Disordered" evidence="1">
    <location>
        <begin position="250"/>
        <end position="394"/>
    </location>
</feature>
<protein>
    <submittedName>
        <fullName evidence="4">Anti-sigma-D factor RsdA</fullName>
    </submittedName>
</protein>
<evidence type="ECO:0000256" key="1">
    <source>
        <dbReference type="SAM" id="MobiDB-lite"/>
    </source>
</evidence>
<evidence type="ECO:0000256" key="2">
    <source>
        <dbReference type="SAM" id="Phobius"/>
    </source>
</evidence>
<evidence type="ECO:0000313" key="5">
    <source>
        <dbReference type="Proteomes" id="UP001596119"/>
    </source>
</evidence>
<feature type="compositionally biased region" description="Gly residues" evidence="1">
    <location>
        <begin position="26"/>
        <end position="37"/>
    </location>
</feature>
<keyword evidence="2" id="KW-0472">Membrane</keyword>